<dbReference type="EMBL" id="LR862148">
    <property type="protein sequence ID" value="CAD1830411.1"/>
    <property type="molecule type" value="Genomic_DNA"/>
</dbReference>
<evidence type="ECO:0008006" key="5">
    <source>
        <dbReference type="Google" id="ProtNLM"/>
    </source>
</evidence>
<dbReference type="PANTHER" id="PTHR47926:SF540">
    <property type="entry name" value="PENTATRICOPEPTIDE REPEAT-CONTAINING PROTEIN"/>
    <property type="match status" value="1"/>
</dbReference>
<accession>A0A6V7PHT2</accession>
<proteinExistence type="predicted"/>
<evidence type="ECO:0000313" key="4">
    <source>
        <dbReference type="EMBL" id="CAD1830411.1"/>
    </source>
</evidence>
<protein>
    <recommendedName>
        <fullName evidence="5">Pentatricopeptide repeat-containing protein</fullName>
    </recommendedName>
</protein>
<dbReference type="FunFam" id="1.25.40.10:FF:001372">
    <property type="entry name" value="Pentatricopeptide repeat-containing protein At4g21300"/>
    <property type="match status" value="1"/>
</dbReference>
<dbReference type="InterPro" id="IPR046960">
    <property type="entry name" value="PPR_At4g14850-like_plant"/>
</dbReference>
<gene>
    <name evidence="4" type="ORF">CB5_LOCUS13622</name>
</gene>
<dbReference type="GO" id="GO:0009451">
    <property type="term" value="P:RNA modification"/>
    <property type="evidence" value="ECO:0007669"/>
    <property type="project" value="InterPro"/>
</dbReference>
<reference evidence="4" key="1">
    <citation type="submission" date="2020-07" db="EMBL/GenBank/DDBJ databases">
        <authorList>
            <person name="Lin J."/>
        </authorList>
    </citation>
    <scope>NUCLEOTIDE SEQUENCE</scope>
</reference>
<feature type="compositionally biased region" description="Low complexity" evidence="3">
    <location>
        <begin position="287"/>
        <end position="316"/>
    </location>
</feature>
<feature type="compositionally biased region" description="Pro residues" evidence="3">
    <location>
        <begin position="240"/>
        <end position="249"/>
    </location>
</feature>
<feature type="compositionally biased region" description="Low complexity" evidence="3">
    <location>
        <begin position="250"/>
        <end position="266"/>
    </location>
</feature>
<organism evidence="4">
    <name type="scientific">Ananas comosus var. bracteatus</name>
    <name type="common">red pineapple</name>
    <dbReference type="NCBI Taxonomy" id="296719"/>
    <lineage>
        <taxon>Eukaryota</taxon>
        <taxon>Viridiplantae</taxon>
        <taxon>Streptophyta</taxon>
        <taxon>Embryophyta</taxon>
        <taxon>Tracheophyta</taxon>
        <taxon>Spermatophyta</taxon>
        <taxon>Magnoliopsida</taxon>
        <taxon>Liliopsida</taxon>
        <taxon>Poales</taxon>
        <taxon>Bromeliaceae</taxon>
        <taxon>Bromelioideae</taxon>
        <taxon>Ananas</taxon>
    </lineage>
</organism>
<dbReference type="AlphaFoldDB" id="A0A6V7PHT2"/>
<feature type="compositionally biased region" description="Pro residues" evidence="3">
    <location>
        <begin position="267"/>
        <end position="281"/>
    </location>
</feature>
<dbReference type="Pfam" id="PF20431">
    <property type="entry name" value="E_motif"/>
    <property type="match status" value="1"/>
</dbReference>
<name>A0A6V7PHT2_ANACO</name>
<dbReference type="GO" id="GO:0003723">
    <property type="term" value="F:RNA binding"/>
    <property type="evidence" value="ECO:0007669"/>
    <property type="project" value="InterPro"/>
</dbReference>
<evidence type="ECO:0000256" key="2">
    <source>
        <dbReference type="ARBA" id="ARBA00022946"/>
    </source>
</evidence>
<dbReference type="PANTHER" id="PTHR47926">
    <property type="entry name" value="PENTATRICOPEPTIDE REPEAT-CONTAINING PROTEIN"/>
    <property type="match status" value="1"/>
</dbReference>
<evidence type="ECO:0000256" key="3">
    <source>
        <dbReference type="SAM" id="MobiDB-lite"/>
    </source>
</evidence>
<feature type="region of interest" description="Disordered" evidence="3">
    <location>
        <begin position="238"/>
        <end position="318"/>
    </location>
</feature>
<dbReference type="Gene3D" id="1.25.40.10">
    <property type="entry name" value="Tetratricopeptide repeat domain"/>
    <property type="match status" value="1"/>
</dbReference>
<dbReference type="PRINTS" id="PR01217">
    <property type="entry name" value="PRICHEXTENSN"/>
</dbReference>
<keyword evidence="2" id="KW-0809">Transit peptide</keyword>
<dbReference type="InterPro" id="IPR046848">
    <property type="entry name" value="E_motif"/>
</dbReference>
<dbReference type="InterPro" id="IPR011990">
    <property type="entry name" value="TPR-like_helical_dom_sf"/>
</dbReference>
<keyword evidence="1" id="KW-0677">Repeat</keyword>
<sequence>MFCVLSFPSLPGLCGREHDDCSKLLIIVLTLDSVGETPFRCFGGVDPIEPVWLLFLGLRTLIRRSEAVLMPPEVSTVIVGGYFDPTLVQWCTLGDHTTLIATAGTHFTNTSGLIHRKRVFFSGKVVGLPTREPRGFIARVYASDPGASLRGSGTVLLTQRLHCEARPNKTGSRAMNEAKEIHAYTLRHGVERIQPLLLRLLSLPDDPDLLYASSLLHSHPSPPSTLLYNRLLHALSLSPSPSPPDPSPSSPACAAAASSPTLSPSPSSSPPSPPPPPPPPEPETEADAAPSTRSSSRAASPATPSSPPRSSTSTPSGSIAPDDITFVGVLLACTHGGLVDQGKHFFYSMEREFSLTPKIEHYGCMVDLLGRAGLLKEAYTLIKSMPMEPDSVIWGALLGACSFHGEVEIAEIAASFLFKLEPWNTGNQVILSNIYASTGKWSSVAKVWKMMKDKQHKKSAGYSFIELEGSIHKFLVEDTSHPRFEEIYEALDEITMTMKLLGYVPNLDLQMES</sequence>
<dbReference type="InterPro" id="IPR046849">
    <property type="entry name" value="E2_motif"/>
</dbReference>
<dbReference type="InterPro" id="IPR002885">
    <property type="entry name" value="PPR_rpt"/>
</dbReference>
<dbReference type="Pfam" id="PF01535">
    <property type="entry name" value="PPR"/>
    <property type="match status" value="1"/>
</dbReference>
<evidence type="ECO:0000256" key="1">
    <source>
        <dbReference type="ARBA" id="ARBA00022737"/>
    </source>
</evidence>
<dbReference type="Pfam" id="PF20430">
    <property type="entry name" value="Eplus_motif"/>
    <property type="match status" value="1"/>
</dbReference>